<feature type="transmembrane region" description="Helical" evidence="7">
    <location>
        <begin position="21"/>
        <end position="54"/>
    </location>
</feature>
<dbReference type="Proteomes" id="UP000749646">
    <property type="component" value="Unassembled WGS sequence"/>
</dbReference>
<gene>
    <name evidence="9" type="ORF">BGZ65_009271</name>
</gene>
<evidence type="ECO:0000256" key="2">
    <source>
        <dbReference type="ARBA" id="ARBA00022448"/>
    </source>
</evidence>
<evidence type="ECO:0000313" key="10">
    <source>
        <dbReference type="Proteomes" id="UP000749646"/>
    </source>
</evidence>
<name>A0A9P6IT70_9FUNG</name>
<keyword evidence="3 7" id="KW-0812">Transmembrane</keyword>
<dbReference type="PROSITE" id="PS50850">
    <property type="entry name" value="MFS"/>
    <property type="match status" value="1"/>
</dbReference>
<dbReference type="AlphaFoldDB" id="A0A9P6IT70"/>
<feature type="non-terminal residue" evidence="9">
    <location>
        <position position="299"/>
    </location>
</feature>
<protein>
    <recommendedName>
        <fullName evidence="8">Major facilitator superfamily (MFS) profile domain-containing protein</fullName>
    </recommendedName>
</protein>
<dbReference type="PANTHER" id="PTHR23511:SF5">
    <property type="entry name" value="MAJOR FACILITATOR-TYPE TRANSPORTER HXNZ-RELATED"/>
    <property type="match status" value="1"/>
</dbReference>
<dbReference type="InterPro" id="IPR020846">
    <property type="entry name" value="MFS_dom"/>
</dbReference>
<evidence type="ECO:0000256" key="1">
    <source>
        <dbReference type="ARBA" id="ARBA00004141"/>
    </source>
</evidence>
<organism evidence="9 10">
    <name type="scientific">Modicella reniformis</name>
    <dbReference type="NCBI Taxonomy" id="1440133"/>
    <lineage>
        <taxon>Eukaryota</taxon>
        <taxon>Fungi</taxon>
        <taxon>Fungi incertae sedis</taxon>
        <taxon>Mucoromycota</taxon>
        <taxon>Mortierellomycotina</taxon>
        <taxon>Mortierellomycetes</taxon>
        <taxon>Mortierellales</taxon>
        <taxon>Mortierellaceae</taxon>
        <taxon>Modicella</taxon>
    </lineage>
</organism>
<feature type="transmembrane region" description="Helical" evidence="7">
    <location>
        <begin position="269"/>
        <end position="289"/>
    </location>
</feature>
<proteinExistence type="predicted"/>
<comment type="subcellular location">
    <subcellularLocation>
        <location evidence="1">Membrane</location>
        <topology evidence="1">Multi-pass membrane protein</topology>
    </subcellularLocation>
</comment>
<keyword evidence="2" id="KW-0813">Transport</keyword>
<dbReference type="InterPro" id="IPR011701">
    <property type="entry name" value="MFS"/>
</dbReference>
<evidence type="ECO:0000256" key="7">
    <source>
        <dbReference type="SAM" id="Phobius"/>
    </source>
</evidence>
<reference evidence="9" key="1">
    <citation type="journal article" date="2020" name="Fungal Divers.">
        <title>Resolving the Mortierellaceae phylogeny through synthesis of multi-gene phylogenetics and phylogenomics.</title>
        <authorList>
            <person name="Vandepol N."/>
            <person name="Liber J."/>
            <person name="Desiro A."/>
            <person name="Na H."/>
            <person name="Kennedy M."/>
            <person name="Barry K."/>
            <person name="Grigoriev I.V."/>
            <person name="Miller A.N."/>
            <person name="O'Donnell K."/>
            <person name="Stajich J.E."/>
            <person name="Bonito G."/>
        </authorList>
    </citation>
    <scope>NUCLEOTIDE SEQUENCE</scope>
    <source>
        <strain evidence="9">MES-2147</strain>
    </source>
</reference>
<keyword evidence="10" id="KW-1185">Reference proteome</keyword>
<evidence type="ECO:0000256" key="4">
    <source>
        <dbReference type="ARBA" id="ARBA00022989"/>
    </source>
</evidence>
<dbReference type="InterPro" id="IPR036259">
    <property type="entry name" value="MFS_trans_sf"/>
</dbReference>
<feature type="domain" description="Major facilitator superfamily (MFS) profile" evidence="8">
    <location>
        <begin position="1"/>
        <end position="299"/>
    </location>
</feature>
<keyword evidence="5 7" id="KW-0472">Membrane</keyword>
<dbReference type="GO" id="GO:0022857">
    <property type="term" value="F:transmembrane transporter activity"/>
    <property type="evidence" value="ECO:0007669"/>
    <property type="project" value="InterPro"/>
</dbReference>
<evidence type="ECO:0000313" key="9">
    <source>
        <dbReference type="EMBL" id="KAF9946938.1"/>
    </source>
</evidence>
<sequence>MFGAMFWGMLADAYGRKQAFNLTLIVTTFFGIAASFAPSYWVLCVLILFLGFGVGGNMPVDGALFLEFTPHKNQYLLTFLSIFFSFGAVAASLLGYFLLPSYSCETRVEGGCPENGWRYMLLALGGVTLSMVVGRVILFRLEESPKFLLNHNRHEEAALVLRRIFKINHGTPQSEGFEENIETLTTRFSHAESFSIDSSSDDEASAGDPRSPTDSISGTHLLQHQGAVRTQGIHGVLFLRYLRQLNRKLDIIMGRLRPLLLPRFRLSTILIWIIWALVAFAYTSFNVFLPKFFRNMGKA</sequence>
<keyword evidence="4 7" id="KW-1133">Transmembrane helix</keyword>
<dbReference type="GO" id="GO:0016020">
    <property type="term" value="C:membrane"/>
    <property type="evidence" value="ECO:0007669"/>
    <property type="project" value="UniProtKB-SubCell"/>
</dbReference>
<comment type="caution">
    <text evidence="9">The sequence shown here is derived from an EMBL/GenBank/DDBJ whole genome shotgun (WGS) entry which is preliminary data.</text>
</comment>
<feature type="transmembrane region" description="Helical" evidence="7">
    <location>
        <begin position="119"/>
        <end position="138"/>
    </location>
</feature>
<feature type="transmembrane region" description="Helical" evidence="7">
    <location>
        <begin position="74"/>
        <end position="99"/>
    </location>
</feature>
<dbReference type="Pfam" id="PF07690">
    <property type="entry name" value="MFS_1"/>
    <property type="match status" value="1"/>
</dbReference>
<dbReference type="OrthoDB" id="3936150at2759"/>
<dbReference type="SUPFAM" id="SSF103473">
    <property type="entry name" value="MFS general substrate transporter"/>
    <property type="match status" value="1"/>
</dbReference>
<dbReference type="Gene3D" id="1.20.1250.20">
    <property type="entry name" value="MFS general substrate transporter like domains"/>
    <property type="match status" value="1"/>
</dbReference>
<dbReference type="PANTHER" id="PTHR23511">
    <property type="entry name" value="SYNAPTIC VESICLE GLYCOPROTEIN 2"/>
    <property type="match status" value="1"/>
</dbReference>
<evidence type="ECO:0000259" key="8">
    <source>
        <dbReference type="PROSITE" id="PS50850"/>
    </source>
</evidence>
<accession>A0A9P6IT70</accession>
<feature type="region of interest" description="Disordered" evidence="6">
    <location>
        <begin position="197"/>
        <end position="216"/>
    </location>
</feature>
<evidence type="ECO:0000256" key="5">
    <source>
        <dbReference type="ARBA" id="ARBA00023136"/>
    </source>
</evidence>
<evidence type="ECO:0000256" key="6">
    <source>
        <dbReference type="SAM" id="MobiDB-lite"/>
    </source>
</evidence>
<evidence type="ECO:0000256" key="3">
    <source>
        <dbReference type="ARBA" id="ARBA00022692"/>
    </source>
</evidence>
<dbReference type="EMBL" id="JAAAHW010007663">
    <property type="protein sequence ID" value="KAF9946938.1"/>
    <property type="molecule type" value="Genomic_DNA"/>
</dbReference>